<dbReference type="Gene3D" id="3.30.9.10">
    <property type="entry name" value="D-Amino Acid Oxidase, subunit A, domain 2"/>
    <property type="match status" value="1"/>
</dbReference>
<dbReference type="EMBL" id="BAABEO010000004">
    <property type="protein sequence ID" value="GAA3667531.1"/>
    <property type="molecule type" value="Genomic_DNA"/>
</dbReference>
<name>A0ABP7BTW2_9MICC</name>
<evidence type="ECO:0000256" key="3">
    <source>
        <dbReference type="ARBA" id="ARBA00023004"/>
    </source>
</evidence>
<dbReference type="Proteomes" id="UP001500752">
    <property type="component" value="Unassembled WGS sequence"/>
</dbReference>
<dbReference type="InterPro" id="IPR006076">
    <property type="entry name" value="FAD-dep_OxRdtase"/>
</dbReference>
<evidence type="ECO:0000259" key="7">
    <source>
        <dbReference type="PROSITE" id="PS51296"/>
    </source>
</evidence>
<evidence type="ECO:0000256" key="5">
    <source>
        <dbReference type="ARBA" id="ARBA00023157"/>
    </source>
</evidence>
<proteinExistence type="predicted"/>
<comment type="caution">
    <text evidence="8">The sequence shown here is derived from an EMBL/GenBank/DDBJ whole genome shotgun (WGS) entry which is preliminary data.</text>
</comment>
<evidence type="ECO:0000313" key="9">
    <source>
        <dbReference type="Proteomes" id="UP001500752"/>
    </source>
</evidence>
<protein>
    <submittedName>
        <fullName evidence="8">FAD-dependent oxidoreductase</fullName>
    </submittedName>
</protein>
<dbReference type="InterPro" id="IPR017941">
    <property type="entry name" value="Rieske_2Fe-2S"/>
</dbReference>
<dbReference type="InterPro" id="IPR036922">
    <property type="entry name" value="Rieske_2Fe-2S_sf"/>
</dbReference>
<evidence type="ECO:0000256" key="1">
    <source>
        <dbReference type="ARBA" id="ARBA00022714"/>
    </source>
</evidence>
<dbReference type="Pfam" id="PF01266">
    <property type="entry name" value="DAO"/>
    <property type="match status" value="1"/>
</dbReference>
<sequence>MSDRLEGKPVSLWVATAAPTAYPMLDTDVEVDVAVVGGGIAGLTAALALKRAGHTVAVLESARIGSGVTGSTTGKVTSLHRLVYADLAESHDPGTARAYGQANQDAIEHVARVVAQEGIDCGFRRVANYTYALTDASLARVRAEASLAAGFGLPSAFTDEVPLPFAVKGAVRFDEQAQLHALRYVQGLARAVDGGGSFVFERSPARALREGSPSVVETWNGSLRAREVIVATNVPFGDGGRFGQRCYPHRSYLVAAPTSAPDPGATFISVDDPLRSIMTATVDGTRYVLAGGEGHRASAGGGTVERYRRLADFARDSLHAGEIAFRWSTQDSMPVDGLPYAGPISPTARHIHVITGLRKWGLTNGTAAALMLTGTVTGTAGAWASLFDTNRPGPPPGAAEAAGTADAGSDSAGSGATAQDGLARLEALAPGEGTVVAQQDGDTAVYADEDGRFLAVSATCTHQGCTVEFNPVEATWDCPCHGSRFATDGSVIQGPAAENLASRPAPSPPSGSHGPAAAGRTP</sequence>
<keyword evidence="5" id="KW-1015">Disulfide bond</keyword>
<evidence type="ECO:0000256" key="2">
    <source>
        <dbReference type="ARBA" id="ARBA00022723"/>
    </source>
</evidence>
<organism evidence="8 9">
    <name type="scientific">Arthrobacter ginkgonis</name>
    <dbReference type="NCBI Taxonomy" id="1630594"/>
    <lineage>
        <taxon>Bacteria</taxon>
        <taxon>Bacillati</taxon>
        <taxon>Actinomycetota</taxon>
        <taxon>Actinomycetes</taxon>
        <taxon>Micrococcales</taxon>
        <taxon>Micrococcaceae</taxon>
        <taxon>Arthrobacter</taxon>
    </lineage>
</organism>
<keyword evidence="9" id="KW-1185">Reference proteome</keyword>
<keyword evidence="4" id="KW-0411">Iron-sulfur</keyword>
<dbReference type="Gene3D" id="2.102.10.10">
    <property type="entry name" value="Rieske [2Fe-2S] iron-sulphur domain"/>
    <property type="match status" value="1"/>
</dbReference>
<dbReference type="PANTHER" id="PTHR13847">
    <property type="entry name" value="SARCOSINE DEHYDROGENASE-RELATED"/>
    <property type="match status" value="1"/>
</dbReference>
<feature type="compositionally biased region" description="Low complexity" evidence="6">
    <location>
        <begin position="398"/>
        <end position="417"/>
    </location>
</feature>
<dbReference type="InterPro" id="IPR036188">
    <property type="entry name" value="FAD/NAD-bd_sf"/>
</dbReference>
<dbReference type="RefSeq" id="WP_345147907.1">
    <property type="nucleotide sequence ID" value="NZ_BAABEO010000004.1"/>
</dbReference>
<accession>A0ABP7BTW2</accession>
<dbReference type="PROSITE" id="PS51296">
    <property type="entry name" value="RIESKE"/>
    <property type="match status" value="1"/>
</dbReference>
<keyword evidence="3" id="KW-0408">Iron</keyword>
<feature type="domain" description="Rieske" evidence="7">
    <location>
        <begin position="420"/>
        <end position="504"/>
    </location>
</feature>
<keyword evidence="1" id="KW-0001">2Fe-2S</keyword>
<feature type="region of interest" description="Disordered" evidence="6">
    <location>
        <begin position="487"/>
        <end position="522"/>
    </location>
</feature>
<dbReference type="Gene3D" id="3.50.50.60">
    <property type="entry name" value="FAD/NAD(P)-binding domain"/>
    <property type="match status" value="1"/>
</dbReference>
<gene>
    <name evidence="8" type="ORF">GCM10023081_02790</name>
</gene>
<reference evidence="9" key="1">
    <citation type="journal article" date="2019" name="Int. J. Syst. Evol. Microbiol.">
        <title>The Global Catalogue of Microorganisms (GCM) 10K type strain sequencing project: providing services to taxonomists for standard genome sequencing and annotation.</title>
        <authorList>
            <consortium name="The Broad Institute Genomics Platform"/>
            <consortium name="The Broad Institute Genome Sequencing Center for Infectious Disease"/>
            <person name="Wu L."/>
            <person name="Ma J."/>
        </authorList>
    </citation>
    <scope>NUCLEOTIDE SEQUENCE [LARGE SCALE GENOMIC DNA]</scope>
    <source>
        <strain evidence="9">JCM 30742</strain>
    </source>
</reference>
<dbReference type="PRINTS" id="PR00162">
    <property type="entry name" value="RIESKE"/>
</dbReference>
<evidence type="ECO:0000256" key="6">
    <source>
        <dbReference type="SAM" id="MobiDB-lite"/>
    </source>
</evidence>
<keyword evidence="2" id="KW-0479">Metal-binding</keyword>
<feature type="compositionally biased region" description="Low complexity" evidence="6">
    <location>
        <begin position="510"/>
        <end position="522"/>
    </location>
</feature>
<dbReference type="PANTHER" id="PTHR13847:SF274">
    <property type="entry name" value="RIESKE 2FE-2S IRON-SULFUR PROTEIN YHFW-RELATED"/>
    <property type="match status" value="1"/>
</dbReference>
<dbReference type="InterPro" id="IPR005805">
    <property type="entry name" value="Rieske_Fe-S_prot_C"/>
</dbReference>
<evidence type="ECO:0000256" key="4">
    <source>
        <dbReference type="ARBA" id="ARBA00023014"/>
    </source>
</evidence>
<dbReference type="SUPFAM" id="SSF50022">
    <property type="entry name" value="ISP domain"/>
    <property type="match status" value="1"/>
</dbReference>
<evidence type="ECO:0000313" key="8">
    <source>
        <dbReference type="EMBL" id="GAA3667531.1"/>
    </source>
</evidence>
<feature type="region of interest" description="Disordered" evidence="6">
    <location>
        <begin position="387"/>
        <end position="417"/>
    </location>
</feature>
<dbReference type="SUPFAM" id="SSF51905">
    <property type="entry name" value="FAD/NAD(P)-binding domain"/>
    <property type="match status" value="1"/>
</dbReference>
<dbReference type="Pfam" id="PF00355">
    <property type="entry name" value="Rieske"/>
    <property type="match status" value="1"/>
</dbReference>